<protein>
    <recommendedName>
        <fullName evidence="5">1-acyl-sn-glycerol-3-phosphate acyltransferase</fullName>
        <ecNumber evidence="5">2.3.1.51</ecNumber>
    </recommendedName>
</protein>
<sequence>MFPSLCFKFKFQAPYQLKMGVFGLVSGIIVLVSLPFMLLRPKDHRNALFPAAGCRVLGRMLGVTMEVRGLENVDVTHGSVVLMNHQSLLDLCALAYLWPVIGKGTVVSKREILYIPFFGFGAWLWGTLFINRSRKSDSINSLNKESRALKERQCKLMLFPEGTRNSKDTLLPFKKGSFHIAIGSQSPIQPVVISKYYFLDGEKKMFKRGHVIINILPEISTENATRENMNDVIEKTRQIMQTEFTKLSNEVIKCSKTE</sequence>
<keyword evidence="3 5" id="KW-0808">Transferase</keyword>
<dbReference type="CDD" id="cd07989">
    <property type="entry name" value="LPLAT_AGPAT-like"/>
    <property type="match status" value="1"/>
</dbReference>
<evidence type="ECO:0000256" key="5">
    <source>
        <dbReference type="RuleBase" id="RU361267"/>
    </source>
</evidence>
<dbReference type="PANTHER" id="PTHR10434">
    <property type="entry name" value="1-ACYL-SN-GLYCEROL-3-PHOSPHATE ACYLTRANSFERASE"/>
    <property type="match status" value="1"/>
</dbReference>
<dbReference type="STRING" id="36166.T1GSH6"/>
<evidence type="ECO:0000313" key="8">
    <source>
        <dbReference type="EnsemblMetazoa" id="MESCA006635-PA"/>
    </source>
</evidence>
<keyword evidence="5" id="KW-0594">Phospholipid biosynthesis</keyword>
<dbReference type="EMBL" id="CAQQ02036231">
    <property type="status" value="NOT_ANNOTATED_CDS"/>
    <property type="molecule type" value="Genomic_DNA"/>
</dbReference>
<dbReference type="InterPro" id="IPR002123">
    <property type="entry name" value="Plipid/glycerol_acylTrfase"/>
</dbReference>
<comment type="catalytic activity">
    <reaction evidence="5">
        <text>a 1-acyl-sn-glycero-3-phosphate + an acyl-CoA = a 1,2-diacyl-sn-glycero-3-phosphate + CoA</text>
        <dbReference type="Rhea" id="RHEA:19709"/>
        <dbReference type="ChEBI" id="CHEBI:57287"/>
        <dbReference type="ChEBI" id="CHEBI:57970"/>
        <dbReference type="ChEBI" id="CHEBI:58342"/>
        <dbReference type="ChEBI" id="CHEBI:58608"/>
        <dbReference type="EC" id="2.3.1.51"/>
    </reaction>
</comment>
<dbReference type="AlphaFoldDB" id="T1GSH6"/>
<evidence type="ECO:0000313" key="9">
    <source>
        <dbReference type="Proteomes" id="UP000015102"/>
    </source>
</evidence>
<dbReference type="HOGENOM" id="CLU_027938_10_1_1"/>
<keyword evidence="6" id="KW-0812">Transmembrane</keyword>
<organism evidence="8 9">
    <name type="scientific">Megaselia scalaris</name>
    <name type="common">Humpbacked fly</name>
    <name type="synonym">Phora scalaris</name>
    <dbReference type="NCBI Taxonomy" id="36166"/>
    <lineage>
        <taxon>Eukaryota</taxon>
        <taxon>Metazoa</taxon>
        <taxon>Ecdysozoa</taxon>
        <taxon>Arthropoda</taxon>
        <taxon>Hexapoda</taxon>
        <taxon>Insecta</taxon>
        <taxon>Pterygota</taxon>
        <taxon>Neoptera</taxon>
        <taxon>Endopterygota</taxon>
        <taxon>Diptera</taxon>
        <taxon>Brachycera</taxon>
        <taxon>Muscomorpha</taxon>
        <taxon>Platypezoidea</taxon>
        <taxon>Phoridae</taxon>
        <taxon>Megaseliini</taxon>
        <taxon>Megaselia</taxon>
    </lineage>
</organism>
<evidence type="ECO:0000259" key="7">
    <source>
        <dbReference type="SMART" id="SM00563"/>
    </source>
</evidence>
<dbReference type="Proteomes" id="UP000015102">
    <property type="component" value="Unassembled WGS sequence"/>
</dbReference>
<dbReference type="SMART" id="SM00563">
    <property type="entry name" value="PlsC"/>
    <property type="match status" value="1"/>
</dbReference>
<reference evidence="8" key="2">
    <citation type="submission" date="2015-06" db="UniProtKB">
        <authorList>
            <consortium name="EnsemblMetazoa"/>
        </authorList>
    </citation>
    <scope>IDENTIFICATION</scope>
</reference>
<dbReference type="SUPFAM" id="SSF69593">
    <property type="entry name" value="Glycerol-3-phosphate (1)-acyltransferase"/>
    <property type="match status" value="1"/>
</dbReference>
<comment type="similarity">
    <text evidence="2 5">Belongs to the 1-acyl-sn-glycerol-3-phosphate acyltransferase family.</text>
</comment>
<evidence type="ECO:0000256" key="4">
    <source>
        <dbReference type="ARBA" id="ARBA00023315"/>
    </source>
</evidence>
<proteinExistence type="inferred from homology"/>
<dbReference type="EnsemblMetazoa" id="MESCA006635-RA">
    <property type="protein sequence ID" value="MESCA006635-PA"/>
    <property type="gene ID" value="MESCA006635"/>
</dbReference>
<dbReference type="GO" id="GO:0003841">
    <property type="term" value="F:1-acylglycerol-3-phosphate O-acyltransferase activity"/>
    <property type="evidence" value="ECO:0007669"/>
    <property type="project" value="UniProtKB-UniRule"/>
</dbReference>
<dbReference type="NCBIfam" id="TIGR00530">
    <property type="entry name" value="AGP_acyltrn"/>
    <property type="match status" value="1"/>
</dbReference>
<dbReference type="GO" id="GO:0016020">
    <property type="term" value="C:membrane"/>
    <property type="evidence" value="ECO:0007669"/>
    <property type="project" value="InterPro"/>
</dbReference>
<accession>T1GSH6</accession>
<keyword evidence="6" id="KW-1133">Transmembrane helix</keyword>
<feature type="domain" description="Phospholipid/glycerol acyltransferase" evidence="7">
    <location>
        <begin position="79"/>
        <end position="196"/>
    </location>
</feature>
<comment type="pathway">
    <text evidence="1">Phospholipid metabolism; CDP-diacylglycerol biosynthesis; CDP-diacylglycerol from sn-glycerol 3-phosphate: step 2/3.</text>
</comment>
<dbReference type="EC" id="2.3.1.51" evidence="5"/>
<comment type="domain">
    <text evidence="5">The HXXXXD motif is essential for acyltransferase activity and may constitute the binding site for the phosphate moiety of the glycerol-3-phosphate.</text>
</comment>
<evidence type="ECO:0000256" key="2">
    <source>
        <dbReference type="ARBA" id="ARBA00008655"/>
    </source>
</evidence>
<keyword evidence="5" id="KW-0444">Lipid biosynthesis</keyword>
<evidence type="ECO:0000256" key="1">
    <source>
        <dbReference type="ARBA" id="ARBA00004728"/>
    </source>
</evidence>
<keyword evidence="4 5" id="KW-0012">Acyltransferase</keyword>
<keyword evidence="5" id="KW-0443">Lipid metabolism</keyword>
<dbReference type="OMA" id="SKCTIQP"/>
<keyword evidence="6" id="KW-0472">Membrane</keyword>
<keyword evidence="9" id="KW-1185">Reference proteome</keyword>
<evidence type="ECO:0000256" key="3">
    <source>
        <dbReference type="ARBA" id="ARBA00022679"/>
    </source>
</evidence>
<dbReference type="GO" id="GO:0006654">
    <property type="term" value="P:phosphatidic acid biosynthetic process"/>
    <property type="evidence" value="ECO:0007669"/>
    <property type="project" value="TreeGrafter"/>
</dbReference>
<feature type="transmembrane region" description="Helical" evidence="6">
    <location>
        <begin position="112"/>
        <end position="130"/>
    </location>
</feature>
<dbReference type="PANTHER" id="PTHR10434:SF53">
    <property type="entry name" value="1-ACYL-SN-GLYCEROL-3-PHOSPHATE ACYLTRANSFERASE"/>
    <property type="match status" value="1"/>
</dbReference>
<dbReference type="InterPro" id="IPR004552">
    <property type="entry name" value="AGP_acyltrans"/>
</dbReference>
<reference evidence="9" key="1">
    <citation type="submission" date="2013-02" db="EMBL/GenBank/DDBJ databases">
        <authorList>
            <person name="Hughes D."/>
        </authorList>
    </citation>
    <scope>NUCLEOTIDE SEQUENCE</scope>
    <source>
        <strain>Durham</strain>
        <strain evidence="9">NC isolate 2 -- Noor lab</strain>
    </source>
</reference>
<feature type="transmembrane region" description="Helical" evidence="6">
    <location>
        <begin position="20"/>
        <end position="39"/>
    </location>
</feature>
<name>T1GSH6_MEGSC</name>
<keyword evidence="5" id="KW-1208">Phospholipid metabolism</keyword>
<evidence type="ECO:0000256" key="6">
    <source>
        <dbReference type="SAM" id="Phobius"/>
    </source>
</evidence>
<dbReference type="Pfam" id="PF01553">
    <property type="entry name" value="Acyltransferase"/>
    <property type="match status" value="1"/>
</dbReference>
<dbReference type="GO" id="GO:0005783">
    <property type="term" value="C:endoplasmic reticulum"/>
    <property type="evidence" value="ECO:0007669"/>
    <property type="project" value="TreeGrafter"/>
</dbReference>